<dbReference type="InterPro" id="IPR011738">
    <property type="entry name" value="Phage_CHP"/>
</dbReference>
<comment type="caution">
    <text evidence="1">The sequence shown here is derived from an EMBL/GenBank/DDBJ whole genome shotgun (WGS) entry which is preliminary data.</text>
</comment>
<gene>
    <name evidence="1" type="ORF">PUT78_03760</name>
</gene>
<accession>A0ABT5T518</accession>
<sequence>MRLTIQRLTRPPTGLDLAATKDFVRVTHYEEDTQIAEMQDAAAHELEDAAEIALINQMVRVTVEGWPESDRLRMPIGPVLSDDPVFQVMAEGDLIEAELIPGMRPMIILGETVTEYLRHARFVIEYQAGFGATAEALPPDIRHALRDQVAALYDFRAANAHEGKAAHARGTLSQSYAMQRVIGRYRGVRA</sequence>
<dbReference type="NCBIfam" id="TIGR02215">
    <property type="entry name" value="phage_chp_gp8"/>
    <property type="match status" value="1"/>
</dbReference>
<dbReference type="EMBL" id="JAQZSM010000002">
    <property type="protein sequence ID" value="MDD7970207.1"/>
    <property type="molecule type" value="Genomic_DNA"/>
</dbReference>
<reference evidence="1" key="1">
    <citation type="submission" date="2023-02" db="EMBL/GenBank/DDBJ databases">
        <title>Description of Roseinatronobacter alkalisoli sp. nov., an alkaliphilic bacerium isolated from soda soil.</title>
        <authorList>
            <person name="Wei W."/>
        </authorList>
    </citation>
    <scope>NUCLEOTIDE SEQUENCE</scope>
    <source>
        <strain evidence="1">HJB301</strain>
    </source>
</reference>
<name>A0ABT5T518_9RHOB</name>
<dbReference type="Proteomes" id="UP001431784">
    <property type="component" value="Unassembled WGS sequence"/>
</dbReference>
<keyword evidence="2" id="KW-1185">Reference proteome</keyword>
<organism evidence="1 2">
    <name type="scientific">Roseinatronobacter alkalisoli</name>
    <dbReference type="NCBI Taxonomy" id="3028235"/>
    <lineage>
        <taxon>Bacteria</taxon>
        <taxon>Pseudomonadati</taxon>
        <taxon>Pseudomonadota</taxon>
        <taxon>Alphaproteobacteria</taxon>
        <taxon>Rhodobacterales</taxon>
        <taxon>Paracoccaceae</taxon>
        <taxon>Roseinatronobacter</taxon>
    </lineage>
</organism>
<protein>
    <recommendedName>
        <fullName evidence="3">Phage gp6-like head-tail connector protein</fullName>
    </recommendedName>
</protein>
<proteinExistence type="predicted"/>
<evidence type="ECO:0000313" key="2">
    <source>
        <dbReference type="Proteomes" id="UP001431784"/>
    </source>
</evidence>
<dbReference type="RefSeq" id="WP_274350785.1">
    <property type="nucleotide sequence ID" value="NZ_JAQZSM010000002.1"/>
</dbReference>
<evidence type="ECO:0000313" key="1">
    <source>
        <dbReference type="EMBL" id="MDD7970207.1"/>
    </source>
</evidence>
<evidence type="ECO:0008006" key="3">
    <source>
        <dbReference type="Google" id="ProtNLM"/>
    </source>
</evidence>